<dbReference type="SUPFAM" id="SSF110849">
    <property type="entry name" value="ParB/Sulfiredoxin"/>
    <property type="match status" value="1"/>
</dbReference>
<evidence type="ECO:0000313" key="3">
    <source>
        <dbReference type="Proteomes" id="UP001456513"/>
    </source>
</evidence>
<proteinExistence type="predicted"/>
<sequence length="569" mass="60597">MTASVETTTAATQASTTGTTPVVEAGEYVVRLHPTALEVGPNVRSEVDTESPAFRNMVASIIEHGVLMPILARRDGDHTVVIDGQVRTLAAIEAGVDSVRVLIVPTASKAKDREIERLTQQVVANDRRIGLTEGQRAKAVTDMLELGLSVPKIAKAVQVKRETVKAAGAAGRSQTAIGALDAGQLTLDQAAIVAVFDAEGDTAAVEKLLGVARYDFRWTAQRLLEDRAVRKARAAAGAPYVEQGLTVLEEEPAYGGPYLRADDLVTVDGDAVTDAVIDGAAGHWAVWLSKEDQFTLTATGAVIEEDSIDWDTQDDPEATPDEGLHHHKDITAAEVWVPEYFTADPDAAGVKPGPILAAALAEPAENVDPADAEAVARAAEQKRLAAEAAAKEAERAARRRTKALNVASLAATVVRKEFVSKFLTRKTLPKGAAKWITDTLVDEPGLLTQNKASQYLAELLGVSVAEPTTSLYGDWKERAARDALAPVIDKASDSRAQVIALAQILAAYEARMSGTGKDWWKRVGGSNQDNYLGLLAEQGYELIPVEKVAAGTMTPEQAYDALSEESVTD</sequence>
<accession>A0ABU9D3J3</accession>
<dbReference type="Pfam" id="PF02195">
    <property type="entry name" value="ParB_N"/>
    <property type="match status" value="1"/>
</dbReference>
<dbReference type="EMBL" id="JBBPCN010000001">
    <property type="protein sequence ID" value="MEK8073200.1"/>
    <property type="molecule type" value="Genomic_DNA"/>
</dbReference>
<evidence type="ECO:0000259" key="1">
    <source>
        <dbReference type="SMART" id="SM00470"/>
    </source>
</evidence>
<dbReference type="PANTHER" id="PTHR33375:SF1">
    <property type="entry name" value="CHROMOSOME-PARTITIONING PROTEIN PARB-RELATED"/>
    <property type="match status" value="1"/>
</dbReference>
<gene>
    <name evidence="2" type="ORF">AABD04_20340</name>
</gene>
<organism evidence="2 3">
    <name type="scientific">Rhodococcus navarretei</name>
    <dbReference type="NCBI Taxonomy" id="3128981"/>
    <lineage>
        <taxon>Bacteria</taxon>
        <taxon>Bacillati</taxon>
        <taxon>Actinomycetota</taxon>
        <taxon>Actinomycetes</taxon>
        <taxon>Mycobacteriales</taxon>
        <taxon>Nocardiaceae</taxon>
        <taxon>Rhodococcus</taxon>
    </lineage>
</organism>
<feature type="domain" description="ParB-like N-terminal" evidence="1">
    <location>
        <begin position="30"/>
        <end position="121"/>
    </location>
</feature>
<dbReference type="SMART" id="SM00470">
    <property type="entry name" value="ParB"/>
    <property type="match status" value="1"/>
</dbReference>
<dbReference type="Proteomes" id="UP001456513">
    <property type="component" value="Unassembled WGS sequence"/>
</dbReference>
<dbReference type="InterPro" id="IPR050336">
    <property type="entry name" value="Chromosome_partition/occlusion"/>
</dbReference>
<comment type="caution">
    <text evidence="2">The sequence shown here is derived from an EMBL/GenBank/DDBJ whole genome shotgun (WGS) entry which is preliminary data.</text>
</comment>
<protein>
    <submittedName>
        <fullName evidence="2">ParB N-terminal domain-containing protein</fullName>
    </submittedName>
</protein>
<dbReference type="InterPro" id="IPR036086">
    <property type="entry name" value="ParB/Sulfiredoxin_sf"/>
</dbReference>
<dbReference type="InterPro" id="IPR003115">
    <property type="entry name" value="ParB_N"/>
</dbReference>
<dbReference type="PANTHER" id="PTHR33375">
    <property type="entry name" value="CHROMOSOME-PARTITIONING PROTEIN PARB-RELATED"/>
    <property type="match status" value="1"/>
</dbReference>
<reference evidence="2 3" key="1">
    <citation type="submission" date="2024-03" db="EMBL/GenBank/DDBJ databases">
        <title>Rhodococcus navarretei sp. nov. and Pseudarthrobacter quantumdoti sp. nov., two new species with the ability to biosynthesize Quantum Dots isolated from soil samples at Union Glacier, Antarctica.</title>
        <authorList>
            <person name="Vargas M."/>
        </authorList>
    </citation>
    <scope>NUCLEOTIDE SEQUENCE [LARGE SCALE GENOMIC DNA]</scope>
    <source>
        <strain evidence="2 3">EXRC-4A-4</strain>
    </source>
</reference>
<dbReference type="RefSeq" id="WP_341442287.1">
    <property type="nucleotide sequence ID" value="NZ_JBBPCN010000001.1"/>
</dbReference>
<name>A0ABU9D3J3_9NOCA</name>
<dbReference type="SUPFAM" id="SSF109709">
    <property type="entry name" value="KorB DNA-binding domain-like"/>
    <property type="match status" value="1"/>
</dbReference>
<keyword evidence="3" id="KW-1185">Reference proteome</keyword>
<dbReference type="Gene3D" id="3.90.1530.10">
    <property type="entry name" value="Conserved hypothetical protein from pyrococcus furiosus pfu- 392566-001, ParB domain"/>
    <property type="match status" value="1"/>
</dbReference>
<evidence type="ECO:0000313" key="2">
    <source>
        <dbReference type="EMBL" id="MEK8073200.1"/>
    </source>
</evidence>